<keyword evidence="2" id="KW-1185">Reference proteome</keyword>
<dbReference type="Proteomes" id="UP000076717">
    <property type="component" value="Unassembled WGS sequence"/>
</dbReference>
<dbReference type="AlphaFoldDB" id="A0A162GRF8"/>
<sequence>MIDEVAQKTYTAWAGAATSEQRVELRDNRPFVPRDLDRALLLDLSAAIGEYSLSDAVRFRLRAAFWDAVDVT</sequence>
<evidence type="ECO:0000313" key="1">
    <source>
        <dbReference type="EMBL" id="KZX21588.1"/>
    </source>
</evidence>
<dbReference type="RefSeq" id="WP_201787584.1">
    <property type="nucleotide sequence ID" value="NZ_LIIN01000033.1"/>
</dbReference>
<dbReference type="EMBL" id="LIIN01000033">
    <property type="protein sequence ID" value="KZX21588.1"/>
    <property type="molecule type" value="Genomic_DNA"/>
</dbReference>
<organism evidence="1 2">
    <name type="scientific">Rathayibacter tanaceti</name>
    <dbReference type="NCBI Taxonomy" id="1671680"/>
    <lineage>
        <taxon>Bacteria</taxon>
        <taxon>Bacillati</taxon>
        <taxon>Actinomycetota</taxon>
        <taxon>Actinomycetes</taxon>
        <taxon>Micrococcales</taxon>
        <taxon>Microbacteriaceae</taxon>
        <taxon>Rathayibacter</taxon>
    </lineage>
</organism>
<accession>A0A162GRF8</accession>
<comment type="caution">
    <text evidence="1">The sequence shown here is derived from an EMBL/GenBank/DDBJ whole genome shotgun (WGS) entry which is preliminary data.</text>
</comment>
<gene>
    <name evidence="1" type="ORF">ACH61_01293</name>
</gene>
<protein>
    <submittedName>
        <fullName evidence="1">Uncharacterized protein</fullName>
    </submittedName>
</protein>
<name>A0A162GRF8_9MICO</name>
<reference evidence="1 2" key="1">
    <citation type="submission" date="2015-08" db="EMBL/GenBank/DDBJ databases">
        <title>Draft Genome Sequence of Rathayibacter sp. Strain VKM Ac-2596 Isolated from Leaf Gall Induced by Plant-Parasitic Nematodes.</title>
        <authorList>
            <person name="Vasilenko O.V."/>
            <person name="Starodumova I.P."/>
            <person name="Tarlachkov S.V."/>
            <person name="Dorofeeva L.V."/>
            <person name="Evtushenko L.I."/>
        </authorList>
    </citation>
    <scope>NUCLEOTIDE SEQUENCE [LARGE SCALE GENOMIC DNA]</scope>
    <source>
        <strain evidence="1 2">VKM Ac-2596</strain>
    </source>
</reference>
<evidence type="ECO:0000313" key="2">
    <source>
        <dbReference type="Proteomes" id="UP000076717"/>
    </source>
</evidence>
<proteinExistence type="predicted"/>